<dbReference type="EMBL" id="KZ851866">
    <property type="protein sequence ID" value="RDK38152.1"/>
    <property type="molecule type" value="Genomic_DNA"/>
</dbReference>
<protein>
    <submittedName>
        <fullName evidence="2">S-adenosyl-L-methionine-dependent methyltransferase</fullName>
    </submittedName>
</protein>
<dbReference type="PANTHER" id="PTHR43591:SF105">
    <property type="entry name" value="METHYLTRANSFERASE DOMAIN-CONTAINING PROTEIN-RELATED"/>
    <property type="match status" value="1"/>
</dbReference>
<keyword evidence="2" id="KW-0808">Transferase</keyword>
<dbReference type="Pfam" id="PF13489">
    <property type="entry name" value="Methyltransf_23"/>
    <property type="match status" value="1"/>
</dbReference>
<evidence type="ECO:0000313" key="3">
    <source>
        <dbReference type="Proteomes" id="UP000254937"/>
    </source>
</evidence>
<dbReference type="SUPFAM" id="SSF53335">
    <property type="entry name" value="S-adenosyl-L-methionine-dependent methyltransferases"/>
    <property type="match status" value="1"/>
</dbReference>
<organism evidence="2 3">
    <name type="scientific">Aspergillus phoenicis ATCC 13157</name>
    <dbReference type="NCBI Taxonomy" id="1353007"/>
    <lineage>
        <taxon>Eukaryota</taxon>
        <taxon>Fungi</taxon>
        <taxon>Dikarya</taxon>
        <taxon>Ascomycota</taxon>
        <taxon>Pezizomycotina</taxon>
        <taxon>Eurotiomycetes</taxon>
        <taxon>Eurotiomycetidae</taxon>
        <taxon>Eurotiales</taxon>
        <taxon>Aspergillaceae</taxon>
        <taxon>Aspergillus</taxon>
    </lineage>
</organism>
<reference evidence="2 3" key="1">
    <citation type="submission" date="2018-07" db="EMBL/GenBank/DDBJ databases">
        <title>Section-level genome sequencing of Aspergillus section Nigri to investigate inter- and intra-species variation.</title>
        <authorList>
            <consortium name="DOE Joint Genome Institute"/>
            <person name="Vesth T.C."/>
            <person name="Nybo J.L."/>
            <person name="Theobald S."/>
            <person name="Frisvad J.C."/>
            <person name="Larsen T.O."/>
            <person name="Nielsen K.F."/>
            <person name="Hoof J.B."/>
            <person name="Brandl J."/>
            <person name="Salamov A."/>
            <person name="Riley R."/>
            <person name="Gladden J.M."/>
            <person name="Phatale P."/>
            <person name="Nielsen M.T."/>
            <person name="Lyhne E.K."/>
            <person name="Kogle M.E."/>
            <person name="Strasser K."/>
            <person name="McDonnell E."/>
            <person name="Barry K."/>
            <person name="Clum A."/>
            <person name="Chen C."/>
            <person name="Nolan M."/>
            <person name="Sandor L."/>
            <person name="Kuo A."/>
            <person name="Lipzen A."/>
            <person name="Hainaut M."/>
            <person name="Drula E."/>
            <person name="Tsang A."/>
            <person name="Magnuson J.K."/>
            <person name="Henrissat B."/>
            <person name="Wiebenga A."/>
            <person name="Simmons B.A."/>
            <person name="Makela M.R."/>
            <person name="De vries R.P."/>
            <person name="Grigoriev I.V."/>
            <person name="Mortensen U.H."/>
            <person name="Baker S.E."/>
            <person name="Andersen M.R."/>
        </authorList>
    </citation>
    <scope>NUCLEOTIDE SEQUENCE [LARGE SCALE GENOMIC DNA]</scope>
    <source>
        <strain evidence="2 3">ATCC 13157</strain>
    </source>
</reference>
<evidence type="ECO:0000256" key="1">
    <source>
        <dbReference type="SAM" id="MobiDB-lite"/>
    </source>
</evidence>
<proteinExistence type="predicted"/>
<dbReference type="PANTHER" id="PTHR43591">
    <property type="entry name" value="METHYLTRANSFERASE"/>
    <property type="match status" value="1"/>
</dbReference>
<evidence type="ECO:0000313" key="2">
    <source>
        <dbReference type="EMBL" id="RDK38152.1"/>
    </source>
</evidence>
<dbReference type="GO" id="GO:0032259">
    <property type="term" value="P:methylation"/>
    <property type="evidence" value="ECO:0007669"/>
    <property type="project" value="UniProtKB-KW"/>
</dbReference>
<keyword evidence="2" id="KW-0489">Methyltransferase</keyword>
<gene>
    <name evidence="2" type="ORF">M752DRAFT_321391</name>
</gene>
<dbReference type="InterPro" id="IPR029063">
    <property type="entry name" value="SAM-dependent_MTases_sf"/>
</dbReference>
<feature type="compositionally biased region" description="Polar residues" evidence="1">
    <location>
        <begin position="78"/>
        <end position="87"/>
    </location>
</feature>
<sequence>MQSSQKGDDDRHDLHVVLPMEWLHCRILQPNAGSMTKPLVQDQLCRLNLRWSSGCICKPCDPHFTASDRKEIREQTRKGASSKTQTGICHHSQLRDGHTAPAGDPEAEQPEALRYGREPIIHATKPHWAVLHHRNHHTISSNLNPASPISNGAGSPAFVSWKTPPCTAPTVRVPRTEEISATVHRSRLPIAAMTSSRCEEHSLTTEIPLSISTDTPHRVYSSVDMSTRMSDGEDNIADDDSAYGEDSLIGDDTITLSTYITDYRYEYGRRYHSYRDGAYWGPNDDIANEQQDLAHHMYCLTLDGKLHLAPISYPQEILDVGTGTGIWATDMADEYPSAKVTGVDLSPIQPPFVPPNCVFEIDDVTLPWTYAENQFDFIHVRELFGCIPDWDEFFRQCWRCLKPGGYIEVVEHSVEPVADDGTVPPNHFYRLWGQTVIGAGEQFGKTFKIWEQSAARLRDAGFVGVVENKFQWPMNAWSADPKLHELGRWNQLRLHGGVEGFMLRLLTSTLEWSYERAQVFLAQMRASLRDYQTHAYLPVTVVYARKPENGAISDRLTVNWSH</sequence>
<feature type="compositionally biased region" description="Basic and acidic residues" evidence="1">
    <location>
        <begin position="68"/>
        <end position="77"/>
    </location>
</feature>
<dbReference type="Gene3D" id="3.40.50.150">
    <property type="entry name" value="Vaccinia Virus protein VP39"/>
    <property type="match status" value="1"/>
</dbReference>
<feature type="region of interest" description="Disordered" evidence="1">
    <location>
        <begin position="68"/>
        <end position="108"/>
    </location>
</feature>
<dbReference type="GO" id="GO:0008168">
    <property type="term" value="F:methyltransferase activity"/>
    <property type="evidence" value="ECO:0007669"/>
    <property type="project" value="UniProtKB-KW"/>
</dbReference>
<dbReference type="CDD" id="cd02440">
    <property type="entry name" value="AdoMet_MTases"/>
    <property type="match status" value="1"/>
</dbReference>
<dbReference type="Proteomes" id="UP000254937">
    <property type="component" value="Unassembled WGS sequence"/>
</dbReference>
<dbReference type="AlphaFoldDB" id="A0A370P7K5"/>
<keyword evidence="3" id="KW-1185">Reference proteome</keyword>
<accession>A0A370P7K5</accession>
<name>A0A370P7K5_ASPPH</name>